<evidence type="ECO:0000313" key="3">
    <source>
        <dbReference type="EMBL" id="PDV97995.1"/>
    </source>
</evidence>
<feature type="transmembrane region" description="Helical" evidence="2">
    <location>
        <begin position="372"/>
        <end position="393"/>
    </location>
</feature>
<feature type="compositionally biased region" description="Basic residues" evidence="1">
    <location>
        <begin position="626"/>
        <end position="636"/>
    </location>
</feature>
<sequence length="636" mass="65890">MIRPGRRSMRPWRGGPRRWGLAGLMLIGGVGALLRWPSPVAACSPMNVGACMDGAQYEFWLGLASVGWMLNRTLLQLAYQLTVMRWWLVEVVFTTAYQVVTDLFNPLYVPLAVLALILACLLLMVLPFTGRNVPITLRHVLLWAILTPVLLTVGGQLISQAEQVRSEVATTLFLEATAAAPGAIFGVTADDMAAPVPLYPANPCGTGQLERRGPLGAMQMDDLAAALLYANAADIHCPNLTGPSSTLPDAFFADPPNFATTEDVSQILLPNDRKVALDGIQRGVTRLAVGLLPSMLAVAEAMVHLILSLSMVMLWVGLPLALLVVWFQQTSQGITSLVRRAITVIQVSWSSSFVMGLLFACLLAAAEMGNAAAYTGFAIGGLLLMGVLLVLAANTLQGSLVTVSATVQTLTGLSMLAAWETTAGAARATAGAAAGGVALAAGAATAGASTALTGMAAMAQTERPSYAMAAMMGRSATMMQLGEVAVAMGHLDDQDELYRGLYAGQRHDQGTRAMRLQMRRDAAVLAPPPAAAPPPAPPAPPPPPAPASAPPPAPAPAPPPPPLVAAPPMAPPPPPPPVAPPPVGTPPPPANAGAGPADVALATPAPADEAQAVVPAPVVAPAPLPPRRRRRRREAG</sequence>
<evidence type="ECO:0000313" key="4">
    <source>
        <dbReference type="Proteomes" id="UP000220922"/>
    </source>
</evidence>
<feature type="transmembrane region" description="Helical" evidence="2">
    <location>
        <begin position="431"/>
        <end position="458"/>
    </location>
</feature>
<dbReference type="RefSeq" id="WP_216361528.1">
    <property type="nucleotide sequence ID" value="NZ_LYXE01000114.1"/>
</dbReference>
<dbReference type="AlphaFoldDB" id="A0A2H3KJA5"/>
<feature type="transmembrane region" description="Helical" evidence="2">
    <location>
        <begin position="107"/>
        <end position="128"/>
    </location>
</feature>
<gene>
    <name evidence="3" type="ORF">A9Q02_16515</name>
</gene>
<organism evidence="3 4">
    <name type="scientific">Candidatus Chloroploca asiatica</name>
    <dbReference type="NCBI Taxonomy" id="1506545"/>
    <lineage>
        <taxon>Bacteria</taxon>
        <taxon>Bacillati</taxon>
        <taxon>Chloroflexota</taxon>
        <taxon>Chloroflexia</taxon>
        <taxon>Chloroflexales</taxon>
        <taxon>Chloroflexineae</taxon>
        <taxon>Oscillochloridaceae</taxon>
        <taxon>Candidatus Chloroploca</taxon>
    </lineage>
</organism>
<keyword evidence="4" id="KW-1185">Reference proteome</keyword>
<protein>
    <submittedName>
        <fullName evidence="3">Uncharacterized protein</fullName>
    </submittedName>
</protein>
<feature type="transmembrane region" description="Helical" evidence="2">
    <location>
        <begin position="400"/>
        <end position="419"/>
    </location>
</feature>
<keyword evidence="2" id="KW-0812">Transmembrane</keyword>
<accession>A0A2H3KJA5</accession>
<dbReference type="EMBL" id="LYXE01000114">
    <property type="protein sequence ID" value="PDV97995.1"/>
    <property type="molecule type" value="Genomic_DNA"/>
</dbReference>
<feature type="transmembrane region" description="Helical" evidence="2">
    <location>
        <begin position="140"/>
        <end position="158"/>
    </location>
</feature>
<feature type="transmembrane region" description="Helical" evidence="2">
    <location>
        <begin position="301"/>
        <end position="327"/>
    </location>
</feature>
<dbReference type="Proteomes" id="UP000220922">
    <property type="component" value="Unassembled WGS sequence"/>
</dbReference>
<feature type="transmembrane region" description="Helical" evidence="2">
    <location>
        <begin position="58"/>
        <end position="75"/>
    </location>
</feature>
<feature type="compositionally biased region" description="Low complexity" evidence="1">
    <location>
        <begin position="591"/>
        <end position="617"/>
    </location>
</feature>
<evidence type="ECO:0000256" key="1">
    <source>
        <dbReference type="SAM" id="MobiDB-lite"/>
    </source>
</evidence>
<feature type="region of interest" description="Disordered" evidence="1">
    <location>
        <begin position="526"/>
        <end position="636"/>
    </location>
</feature>
<name>A0A2H3KJA5_9CHLR</name>
<evidence type="ECO:0000256" key="2">
    <source>
        <dbReference type="SAM" id="Phobius"/>
    </source>
</evidence>
<keyword evidence="2" id="KW-1133">Transmembrane helix</keyword>
<reference evidence="3 4" key="1">
    <citation type="submission" date="2016-05" db="EMBL/GenBank/DDBJ databases">
        <authorList>
            <person name="Lavstsen T."/>
            <person name="Jespersen J.S."/>
        </authorList>
    </citation>
    <scope>NUCLEOTIDE SEQUENCE [LARGE SCALE GENOMIC DNA]</scope>
    <source>
        <strain evidence="3 4">B7-9</strain>
    </source>
</reference>
<dbReference type="PRINTS" id="PR01217">
    <property type="entry name" value="PRICHEXTENSN"/>
</dbReference>
<keyword evidence="2" id="KW-0472">Membrane</keyword>
<feature type="compositionally biased region" description="Pro residues" evidence="1">
    <location>
        <begin position="526"/>
        <end position="590"/>
    </location>
</feature>
<proteinExistence type="predicted"/>
<comment type="caution">
    <text evidence="3">The sequence shown here is derived from an EMBL/GenBank/DDBJ whole genome shotgun (WGS) entry which is preliminary data.</text>
</comment>
<feature type="transmembrane region" description="Helical" evidence="2">
    <location>
        <begin position="347"/>
        <end position="366"/>
    </location>
</feature>